<name>A0A7I8DFH5_9BACL</name>
<dbReference type="InterPro" id="IPR007052">
    <property type="entry name" value="CS_dom"/>
</dbReference>
<dbReference type="SUPFAM" id="SSF49764">
    <property type="entry name" value="HSP20-like chaperones"/>
    <property type="match status" value="1"/>
</dbReference>
<evidence type="ECO:0000313" key="5">
    <source>
        <dbReference type="EMBL" id="BCJ86661.1"/>
    </source>
</evidence>
<dbReference type="InterPro" id="IPR002068">
    <property type="entry name" value="A-crystallin/Hsp20_dom"/>
</dbReference>
<feature type="domain" description="CS" evidence="4">
    <location>
        <begin position="68"/>
        <end position="172"/>
    </location>
</feature>
<reference evidence="5 6" key="1">
    <citation type="submission" date="2020-08" db="EMBL/GenBank/DDBJ databases">
        <title>Complete Genome Sequence of Effusibacillus dendaii Strain skT53, Isolated from Farmland soil.</title>
        <authorList>
            <person name="Konishi T."/>
            <person name="Kawasaki H."/>
        </authorList>
    </citation>
    <scope>NUCLEOTIDE SEQUENCE [LARGE SCALE GENOMIC DNA]</scope>
    <source>
        <strain evidence="6">skT53</strain>
    </source>
</reference>
<dbReference type="Gene3D" id="2.60.40.790">
    <property type="match status" value="1"/>
</dbReference>
<dbReference type="KEGG" id="eff:skT53_16460"/>
<evidence type="ECO:0008006" key="7">
    <source>
        <dbReference type="Google" id="ProtNLM"/>
    </source>
</evidence>
<evidence type="ECO:0000313" key="6">
    <source>
        <dbReference type="Proteomes" id="UP000593802"/>
    </source>
</evidence>
<dbReference type="PROSITE" id="PS01031">
    <property type="entry name" value="SHSP"/>
    <property type="match status" value="1"/>
</dbReference>
<evidence type="ECO:0000259" key="4">
    <source>
        <dbReference type="PROSITE" id="PS51203"/>
    </source>
</evidence>
<comment type="similarity">
    <text evidence="1 2">Belongs to the small heat shock protein (HSP20) family.</text>
</comment>
<evidence type="ECO:0000256" key="2">
    <source>
        <dbReference type="RuleBase" id="RU003616"/>
    </source>
</evidence>
<dbReference type="InterPro" id="IPR031107">
    <property type="entry name" value="Small_HSP"/>
</dbReference>
<evidence type="ECO:0000259" key="3">
    <source>
        <dbReference type="PROSITE" id="PS01031"/>
    </source>
</evidence>
<keyword evidence="6" id="KW-1185">Reference proteome</keyword>
<dbReference type="EMBL" id="AP023366">
    <property type="protein sequence ID" value="BCJ86661.1"/>
    <property type="molecule type" value="Genomic_DNA"/>
</dbReference>
<proteinExistence type="inferred from homology"/>
<dbReference type="PANTHER" id="PTHR11527">
    <property type="entry name" value="HEAT-SHOCK PROTEIN 20 FAMILY MEMBER"/>
    <property type="match status" value="1"/>
</dbReference>
<feature type="domain" description="SHSP" evidence="3">
    <location>
        <begin position="64"/>
        <end position="179"/>
    </location>
</feature>
<dbReference type="Proteomes" id="UP000593802">
    <property type="component" value="Chromosome"/>
</dbReference>
<sequence length="181" mass="20400">MNTNPMDSLRQLGQLGEQFQKMFGEDFLKTVMGSQNGNMPNLGNLFDGNPLMPNAGFPMQNMFNGMSSGYPRVDLYQSKNELVAVIEAPGIEKSSDVKIAVESNRLHIKGNQGNRYPGVARDQFLMSERQSSFEREIQLPVRVLPNKVRAAYRQGILEVRMIKDTDQNADLKDNTIPIDFE</sequence>
<dbReference type="PROSITE" id="PS51203">
    <property type="entry name" value="CS"/>
    <property type="match status" value="1"/>
</dbReference>
<organism evidence="5 6">
    <name type="scientific">Effusibacillus dendaii</name>
    <dbReference type="NCBI Taxonomy" id="2743772"/>
    <lineage>
        <taxon>Bacteria</taxon>
        <taxon>Bacillati</taxon>
        <taxon>Bacillota</taxon>
        <taxon>Bacilli</taxon>
        <taxon>Bacillales</taxon>
        <taxon>Alicyclobacillaceae</taxon>
        <taxon>Effusibacillus</taxon>
    </lineage>
</organism>
<dbReference type="InterPro" id="IPR008978">
    <property type="entry name" value="HSP20-like_chaperone"/>
</dbReference>
<evidence type="ECO:0000256" key="1">
    <source>
        <dbReference type="PROSITE-ProRule" id="PRU00285"/>
    </source>
</evidence>
<gene>
    <name evidence="5" type="ORF">skT53_16460</name>
</gene>
<protein>
    <recommendedName>
        <fullName evidence="7">Hsp20/alpha crystallin family protein</fullName>
    </recommendedName>
</protein>
<dbReference type="AlphaFoldDB" id="A0A7I8DFH5"/>
<dbReference type="Pfam" id="PF00011">
    <property type="entry name" value="HSP20"/>
    <property type="match status" value="1"/>
</dbReference>
<dbReference type="CDD" id="cd06464">
    <property type="entry name" value="ACD_sHsps-like"/>
    <property type="match status" value="1"/>
</dbReference>
<dbReference type="RefSeq" id="WP_200760643.1">
    <property type="nucleotide sequence ID" value="NZ_AP023366.1"/>
</dbReference>
<accession>A0A7I8DFH5</accession>